<evidence type="ECO:0000313" key="2">
    <source>
        <dbReference type="Proteomes" id="UP000692954"/>
    </source>
</evidence>
<evidence type="ECO:0000313" key="1">
    <source>
        <dbReference type="EMBL" id="CAD8065166.1"/>
    </source>
</evidence>
<evidence type="ECO:0008006" key="3">
    <source>
        <dbReference type="Google" id="ProtNLM"/>
    </source>
</evidence>
<sequence>MKRQYKQLNQLKYVENGSQKKFGQEKKIELSSSNKKYGIKAIDNIQSGEFLIKVSHKYAISAFTVFQNEQCVDIMKRNPHIYPSLQQIGNKQSDFQTLILYLTTQRHGKLKPIFDVSENPSCLLDCDQEIPFDYLRELKLEFEEEYKAAKDEVMLIGLSSEDYDWAYRFCMNRRLSVNNDYPFSFLVPMIDMINHGKNKAIFGLEQDNHQPEDYIQNNYMKYKYILQNKYWFTQEDQELIQNVKLNESERCSKILNKLLTKLFQELLRTISYLSDRAILHLINQNLFLDNNLHS</sequence>
<name>A0A8S1LKB2_9CILI</name>
<proteinExistence type="predicted"/>
<dbReference type="EMBL" id="CAJJDN010000020">
    <property type="protein sequence ID" value="CAD8065166.1"/>
    <property type="molecule type" value="Genomic_DNA"/>
</dbReference>
<protein>
    <recommendedName>
        <fullName evidence="3">SET domain-containing protein</fullName>
    </recommendedName>
</protein>
<gene>
    <name evidence="1" type="ORF">PSON_ATCC_30995.1.T0200070</name>
</gene>
<comment type="caution">
    <text evidence="1">The sequence shown here is derived from an EMBL/GenBank/DDBJ whole genome shotgun (WGS) entry which is preliminary data.</text>
</comment>
<organism evidence="1 2">
    <name type="scientific">Paramecium sonneborni</name>
    <dbReference type="NCBI Taxonomy" id="65129"/>
    <lineage>
        <taxon>Eukaryota</taxon>
        <taxon>Sar</taxon>
        <taxon>Alveolata</taxon>
        <taxon>Ciliophora</taxon>
        <taxon>Intramacronucleata</taxon>
        <taxon>Oligohymenophorea</taxon>
        <taxon>Peniculida</taxon>
        <taxon>Parameciidae</taxon>
        <taxon>Paramecium</taxon>
    </lineage>
</organism>
<reference evidence="1" key="1">
    <citation type="submission" date="2021-01" db="EMBL/GenBank/DDBJ databases">
        <authorList>
            <consortium name="Genoscope - CEA"/>
            <person name="William W."/>
        </authorList>
    </citation>
    <scope>NUCLEOTIDE SEQUENCE</scope>
</reference>
<keyword evidence="2" id="KW-1185">Reference proteome</keyword>
<accession>A0A8S1LKB2</accession>
<dbReference type="AlphaFoldDB" id="A0A8S1LKB2"/>
<dbReference type="Proteomes" id="UP000692954">
    <property type="component" value="Unassembled WGS sequence"/>
</dbReference>